<dbReference type="Pfam" id="PF13091">
    <property type="entry name" value="PLDc_2"/>
    <property type="match status" value="1"/>
</dbReference>
<protein>
    <submittedName>
        <fullName evidence="2">Uncharacterized protein</fullName>
    </submittedName>
</protein>
<evidence type="ECO:0000313" key="3">
    <source>
        <dbReference type="Proteomes" id="UP000287394"/>
    </source>
</evidence>
<dbReference type="AlphaFoldDB" id="A0A402D406"/>
<keyword evidence="1" id="KW-0378">Hydrolase</keyword>
<dbReference type="InterPro" id="IPR001650">
    <property type="entry name" value="Helicase_C-like"/>
</dbReference>
<sequence length="967" mass="110764">MSNYKVRYGSNKKPISGVGRGIGLCFVKAYFPIAKSIIRITSGYFRLSGYEQSRSSLRANVQLQILVGNDQGENTIPVFVNEILLELGRSLSPLSETVADLLKRIEAKHFIIRGAWETNTPRLFHCKYYIIDDKIIWHGSTNFTKQGLGSAGNHEQASVLSSRDTQQFIEHFDETITNSYDLIEALQLCLKTWLEMASPFQAYLKFLQFAYEREVPLLGPGGYIPTYFQKGIINSSEQQINKYKGSIVLAATGLGKTIIGSEIIRRVTNRDSLAIILGPKSVKSAWEAQLRSRNINFEYFDTSLLFKKQSHNRLHQINTLLKFLEQSNKNSVLVIDEAHVYRKMLQKDANIQRQNTKGVEAKINIVRERIDKFHNTGGSVLLLTATPYGTDRQDLNSLLRMLPLYPQKDNLFHDSDHWKVNSLSEVKNLPIVSILGIITLLKMAISRKDVEEDGRIFISMPDRQSNRYFPSKIVLHRTEYSLFLQEDIQHAFENQVFKADRIPFDVFNEQKDKNELIAADVSSNNAILAWTGSVDMMLYFISRCRNNAPDNTHKKDEQVQMQIFNNEELSIPLSSETVSDFYRTNYTHSEEFRKNILNPIVDGLNKINLETEEKFVKLKNIIQTHIEQKEKAIIFTKRHLTAMSIHKLLENNFPFTKIACTVQKENNKHTIKSLTNRKNIIEHFSPRSSGVSDIQHEQEYNILICTDADGIGLNMQDANIIINYDLPQSADELFQRAGRVLRMTEERNRAIHIYTFEPTLHNKETQAAKIIKRMISRLHERHDNSRSLIGRSILPNADGQNSDYTISLATESDIAAYPENLILPEELLQDTSPSFLNHMSIFKKYQSEISELPTTLFTAKSTTSHKHSILALLEYQAGYYVILYDIDTKTVKEIDISASLDLINCGYDEPKSLISPLSIEEEAISAVQCWLNSNHYNPELCTRICSVYLKPKEQQSHELKKMIEEIA</sequence>
<dbReference type="SMART" id="SM00490">
    <property type="entry name" value="HELICc"/>
    <property type="match status" value="1"/>
</dbReference>
<dbReference type="GO" id="GO:0006793">
    <property type="term" value="P:phosphorus metabolic process"/>
    <property type="evidence" value="ECO:0007669"/>
    <property type="project" value="UniProtKB-ARBA"/>
</dbReference>
<organism evidence="2 3">
    <name type="scientific">Capsulimonas corticalis</name>
    <dbReference type="NCBI Taxonomy" id="2219043"/>
    <lineage>
        <taxon>Bacteria</taxon>
        <taxon>Bacillati</taxon>
        <taxon>Armatimonadota</taxon>
        <taxon>Armatimonadia</taxon>
        <taxon>Capsulimonadales</taxon>
        <taxon>Capsulimonadaceae</taxon>
        <taxon>Capsulimonas</taxon>
    </lineage>
</organism>
<proteinExistence type="predicted"/>
<dbReference type="PANTHER" id="PTHR45766:SF6">
    <property type="entry name" value="SWI_SNF-RELATED MATRIX-ASSOCIATED ACTIN-DEPENDENT REGULATOR OF CHROMATIN SUBFAMILY A-LIKE PROTEIN 1"/>
    <property type="match status" value="1"/>
</dbReference>
<dbReference type="InterPro" id="IPR025202">
    <property type="entry name" value="PLD-like_dom"/>
</dbReference>
<dbReference type="InterPro" id="IPR049730">
    <property type="entry name" value="SNF2/RAD54-like_C"/>
</dbReference>
<accession>A0A402D406</accession>
<dbReference type="InterPro" id="IPR027417">
    <property type="entry name" value="P-loop_NTPase"/>
</dbReference>
<dbReference type="InterPro" id="IPR001736">
    <property type="entry name" value="PLipase_D/transphosphatidylase"/>
</dbReference>
<evidence type="ECO:0000313" key="2">
    <source>
        <dbReference type="EMBL" id="BDI31181.1"/>
    </source>
</evidence>
<dbReference type="SUPFAM" id="SSF56024">
    <property type="entry name" value="Phospholipase D/nuclease"/>
    <property type="match status" value="1"/>
</dbReference>
<dbReference type="Gene3D" id="3.40.50.300">
    <property type="entry name" value="P-loop containing nucleotide triphosphate hydrolases"/>
    <property type="match status" value="2"/>
</dbReference>
<dbReference type="CDD" id="cd18793">
    <property type="entry name" value="SF2_C_SNF"/>
    <property type="match status" value="1"/>
</dbReference>
<dbReference type="SMART" id="SM00487">
    <property type="entry name" value="DEXDc"/>
    <property type="match status" value="1"/>
</dbReference>
<dbReference type="GO" id="GO:0003677">
    <property type="term" value="F:DNA binding"/>
    <property type="evidence" value="ECO:0007669"/>
    <property type="project" value="InterPro"/>
</dbReference>
<reference evidence="2 3" key="1">
    <citation type="journal article" date="2019" name="Int. J. Syst. Evol. Microbiol.">
        <title>Capsulimonas corticalis gen. nov., sp. nov., an aerobic capsulated bacterium, of a novel bacterial order, Capsulimonadales ord. nov., of the class Armatimonadia of the phylum Armatimonadetes.</title>
        <authorList>
            <person name="Li J."/>
            <person name="Kudo C."/>
            <person name="Tonouchi A."/>
        </authorList>
    </citation>
    <scope>NUCLEOTIDE SEQUENCE [LARGE SCALE GENOMIC DNA]</scope>
    <source>
        <strain evidence="2 3">AX-7</strain>
    </source>
</reference>
<dbReference type="InterPro" id="IPR014001">
    <property type="entry name" value="Helicase_ATP-bd"/>
</dbReference>
<dbReference type="EMBL" id="AP025739">
    <property type="protein sequence ID" value="BDI31181.1"/>
    <property type="molecule type" value="Genomic_DNA"/>
</dbReference>
<dbReference type="Proteomes" id="UP000287394">
    <property type="component" value="Chromosome"/>
</dbReference>
<dbReference type="PROSITE" id="PS51192">
    <property type="entry name" value="HELICASE_ATP_BIND_1"/>
    <property type="match status" value="1"/>
</dbReference>
<dbReference type="KEGG" id="ccot:CCAX7_32320"/>
<evidence type="ECO:0000256" key="1">
    <source>
        <dbReference type="ARBA" id="ARBA00022801"/>
    </source>
</evidence>
<dbReference type="GO" id="GO:0005524">
    <property type="term" value="F:ATP binding"/>
    <property type="evidence" value="ECO:0007669"/>
    <property type="project" value="InterPro"/>
</dbReference>
<keyword evidence="3" id="KW-1185">Reference proteome</keyword>
<name>A0A402D406_9BACT</name>
<dbReference type="RefSeq" id="WP_119324281.1">
    <property type="nucleotide sequence ID" value="NZ_AP025739.1"/>
</dbReference>
<dbReference type="GO" id="GO:0016787">
    <property type="term" value="F:hydrolase activity"/>
    <property type="evidence" value="ECO:0007669"/>
    <property type="project" value="UniProtKB-KW"/>
</dbReference>
<dbReference type="PROSITE" id="PS51194">
    <property type="entry name" value="HELICASE_CTER"/>
    <property type="match status" value="1"/>
</dbReference>
<dbReference type="Pfam" id="PF00271">
    <property type="entry name" value="Helicase_C"/>
    <property type="match status" value="1"/>
</dbReference>
<dbReference type="PROSITE" id="PS50035">
    <property type="entry name" value="PLD"/>
    <property type="match status" value="1"/>
</dbReference>
<dbReference type="InterPro" id="IPR006935">
    <property type="entry name" value="Helicase/UvrB_N"/>
</dbReference>
<dbReference type="OrthoDB" id="9814088at2"/>
<dbReference type="SUPFAM" id="SSF52540">
    <property type="entry name" value="P-loop containing nucleoside triphosphate hydrolases"/>
    <property type="match status" value="1"/>
</dbReference>
<dbReference type="PANTHER" id="PTHR45766">
    <property type="entry name" value="DNA ANNEALING HELICASE AND ENDONUCLEASE ZRANB3 FAMILY MEMBER"/>
    <property type="match status" value="1"/>
</dbReference>
<dbReference type="Gene3D" id="3.30.870.10">
    <property type="entry name" value="Endonuclease Chain A"/>
    <property type="match status" value="1"/>
</dbReference>
<gene>
    <name evidence="2" type="ORF">CCAX7_32320</name>
</gene>
<dbReference type="Pfam" id="PF04851">
    <property type="entry name" value="ResIII"/>
    <property type="match status" value="1"/>
</dbReference>